<dbReference type="OrthoDB" id="11954at2157"/>
<gene>
    <name evidence="2" type="ORF">NMY3_02557</name>
</gene>
<reference evidence="3" key="1">
    <citation type="submission" date="2015-10" db="EMBL/GenBank/DDBJ databases">
        <title>Niche specialization of a soil ammonia-oxidizing archaeon, Candidatus Nitrosocosmicus oleophilus.</title>
        <authorList>
            <person name="Jung M.-Y."/>
            <person name="Rhee S.-K."/>
        </authorList>
    </citation>
    <scope>NUCLEOTIDE SEQUENCE [LARGE SCALE GENOMIC DNA]</scope>
    <source>
        <strain evidence="3">MY3</strain>
    </source>
</reference>
<dbReference type="RefSeq" id="WP_196815962.1">
    <property type="nucleotide sequence ID" value="NZ_CP012850.1"/>
</dbReference>
<feature type="compositionally biased region" description="Basic and acidic residues" evidence="1">
    <location>
        <begin position="126"/>
        <end position="143"/>
    </location>
</feature>
<protein>
    <submittedName>
        <fullName evidence="2">Uncharacterized protein</fullName>
    </submittedName>
</protein>
<dbReference type="AlphaFoldDB" id="A0A654LZ71"/>
<feature type="region of interest" description="Disordered" evidence="1">
    <location>
        <begin position="61"/>
        <end position="148"/>
    </location>
</feature>
<accession>A0A654LZ71</accession>
<keyword evidence="3" id="KW-1185">Reference proteome</keyword>
<evidence type="ECO:0000313" key="3">
    <source>
        <dbReference type="Proteomes" id="UP000058925"/>
    </source>
</evidence>
<dbReference type="GeneID" id="60422496"/>
<name>A0A654LZ71_9ARCH</name>
<organism evidence="2 3">
    <name type="scientific">Candidatus Nitrosocosmicus oleophilus</name>
    <dbReference type="NCBI Taxonomy" id="1353260"/>
    <lineage>
        <taxon>Archaea</taxon>
        <taxon>Nitrososphaerota</taxon>
        <taxon>Nitrososphaeria</taxon>
        <taxon>Nitrososphaerales</taxon>
        <taxon>Nitrososphaeraceae</taxon>
        <taxon>Candidatus Nitrosocosmicus</taxon>
    </lineage>
</organism>
<dbReference type="KEGG" id="taa:NMY3_02557"/>
<dbReference type="EMBL" id="CP012850">
    <property type="protein sequence ID" value="ALI36748.1"/>
    <property type="molecule type" value="Genomic_DNA"/>
</dbReference>
<dbReference type="Proteomes" id="UP000058925">
    <property type="component" value="Chromosome"/>
</dbReference>
<evidence type="ECO:0000256" key="1">
    <source>
        <dbReference type="SAM" id="MobiDB-lite"/>
    </source>
</evidence>
<proteinExistence type="predicted"/>
<sequence length="187" mass="20074">MTSTKSFSTKNAGVLVAVFSIAISIGLSQVSTAMALDDILNCKEVADGSNDLNTKDIKSCDEKVDKVSKNSGLKTESEDSASSIDDEDADKSNGVESKADSVLTAGPAVASSDDHIIKPINLNKGTESDEPLKTNADKNKKSIESSPKQIFQDELDLSHQFDRNTNSGVSELYQSFDLPYTAIYKNQ</sequence>
<evidence type="ECO:0000313" key="2">
    <source>
        <dbReference type="EMBL" id="ALI36748.1"/>
    </source>
</evidence>
<feature type="compositionally biased region" description="Basic and acidic residues" evidence="1">
    <location>
        <begin position="90"/>
        <end position="99"/>
    </location>
</feature>